<dbReference type="STRING" id="27342.A0A0H2RVS1"/>
<evidence type="ECO:0000259" key="1">
    <source>
        <dbReference type="Pfam" id="PF10022"/>
    </source>
</evidence>
<gene>
    <name evidence="3" type="ORF">SCHPADRAFT_231573</name>
</gene>
<keyword evidence="4" id="KW-1185">Reference proteome</keyword>
<dbReference type="PANTHER" id="PTHR35339:SF4">
    <property type="entry name" value="LINALOOL DEHYDRATASE_ISOMERASE DOMAIN-CONTAINING PROTEIN"/>
    <property type="match status" value="1"/>
</dbReference>
<dbReference type="PANTHER" id="PTHR35339">
    <property type="entry name" value="LINALOOL DEHYDRATASE_ISOMERASE DOMAIN-CONTAINING PROTEIN"/>
    <property type="match status" value="1"/>
</dbReference>
<evidence type="ECO:0000313" key="3">
    <source>
        <dbReference type="EMBL" id="KLO16150.1"/>
    </source>
</evidence>
<dbReference type="OrthoDB" id="5150166at2759"/>
<dbReference type="Pfam" id="PF20938">
    <property type="entry name" value="DUF2264_C"/>
    <property type="match status" value="1"/>
</dbReference>
<proteinExistence type="predicted"/>
<evidence type="ECO:0008006" key="5">
    <source>
        <dbReference type="Google" id="ProtNLM"/>
    </source>
</evidence>
<dbReference type="InParanoid" id="A0A0H2RVS1"/>
<dbReference type="PIRSF" id="PIRSF014753">
    <property type="entry name" value="UCP014753"/>
    <property type="match status" value="1"/>
</dbReference>
<organism evidence="3 4">
    <name type="scientific">Schizopora paradoxa</name>
    <dbReference type="NCBI Taxonomy" id="27342"/>
    <lineage>
        <taxon>Eukaryota</taxon>
        <taxon>Fungi</taxon>
        <taxon>Dikarya</taxon>
        <taxon>Basidiomycota</taxon>
        <taxon>Agaricomycotina</taxon>
        <taxon>Agaricomycetes</taxon>
        <taxon>Hymenochaetales</taxon>
        <taxon>Schizoporaceae</taxon>
        <taxon>Schizopora</taxon>
    </lineage>
</organism>
<dbReference type="Proteomes" id="UP000053477">
    <property type="component" value="Unassembled WGS sequence"/>
</dbReference>
<evidence type="ECO:0000259" key="2">
    <source>
        <dbReference type="Pfam" id="PF20938"/>
    </source>
</evidence>
<evidence type="ECO:0000313" key="4">
    <source>
        <dbReference type="Proteomes" id="UP000053477"/>
    </source>
</evidence>
<accession>A0A0H2RVS1</accession>
<feature type="domain" description="DUF2264" evidence="2">
    <location>
        <begin position="374"/>
        <end position="643"/>
    </location>
</feature>
<feature type="domain" description="DUF2264" evidence="1">
    <location>
        <begin position="17"/>
        <end position="367"/>
    </location>
</feature>
<dbReference type="EMBL" id="KQ085920">
    <property type="protein sequence ID" value="KLO16150.1"/>
    <property type="molecule type" value="Genomic_DNA"/>
</dbReference>
<dbReference type="InterPro" id="IPR016624">
    <property type="entry name" value="UCP014753"/>
</dbReference>
<dbReference type="AlphaFoldDB" id="A0A0H2RVS1"/>
<name>A0A0H2RVS1_9AGAM</name>
<dbReference type="InterPro" id="IPR049237">
    <property type="entry name" value="DUF2264_C"/>
</dbReference>
<reference evidence="3 4" key="1">
    <citation type="submission" date="2015-04" db="EMBL/GenBank/DDBJ databases">
        <title>Complete genome sequence of Schizopora paradoxa KUC8140, a cosmopolitan wood degrader in East Asia.</title>
        <authorList>
            <consortium name="DOE Joint Genome Institute"/>
            <person name="Min B."/>
            <person name="Park H."/>
            <person name="Jang Y."/>
            <person name="Kim J.-J."/>
            <person name="Kim K.H."/>
            <person name="Pangilinan J."/>
            <person name="Lipzen A."/>
            <person name="Riley R."/>
            <person name="Grigoriev I.V."/>
            <person name="Spatafora J.W."/>
            <person name="Choi I.-G."/>
        </authorList>
    </citation>
    <scope>NUCLEOTIDE SEQUENCE [LARGE SCALE GENOMIC DNA]</scope>
    <source>
        <strain evidence="3 4">KUC8140</strain>
    </source>
</reference>
<dbReference type="InterPro" id="IPR049349">
    <property type="entry name" value="DUF2264_N"/>
</dbReference>
<sequence length="652" mass="72270">MPAFASASPYASNPIATREDLAAFLTGLLDALAPYTSPGGALIQLGHTATHYDEAAAQLEGFSRPIWGLAALLAGGGVYAGAERWVRGFANGSDPEAAEFWGQMRDKDQRMVECSAIGFSIAVAKEQLWDPLPDAAKRNFEDWLGGMNDKQMPDTNWLWFRVFANLGLYRAGSPRYNEKRMLADLDHLDTFYAGGGWSRDGPETVCQFDYYSSSFAIQFAQLVYSKLMQKEDPKRCEEYRRRAREFASDFVHYFDTEGRAIPFGRSMVYRFAQSSFWGALAFADVELPAPLTWGVVKGIQLRNIRYWTKQPGAYNRDGTLTIGFNYPNLNMTENYNSPGSTYWCCKSFITLALPPSHPFWTANEEPYPAVLREKTTVLEYPFHIATNLGGHAYVLSSGQQCSYDLKQSAAKYGKFAYSSAFGYSVPVGNGTLPEAGYDSALALCDASGPGEDEFWRTRRQTLNARFETVNGSGVRVLRSEWKPWPDVEVETWLFPPTESAPFWHVRVHRLRTGRALRAAEGGFAIYGQREDGRALEPLQASNSEAFGTLEDAGAARAASRAGVSGVLAMESHPSRVGKVIRLDANSNLVAARAALPTILSEHKPSDKNVWLITGIFALPRESDDGPEGARAGWLAEWKKRPEISLDFLLPSV</sequence>
<protein>
    <recommendedName>
        <fullName evidence="5">DUF2264 domain-containing protein</fullName>
    </recommendedName>
</protein>
<dbReference type="Pfam" id="PF10022">
    <property type="entry name" value="DUF2264"/>
    <property type="match status" value="1"/>
</dbReference>